<gene>
    <name evidence="2" type="ORF">OB69_01285</name>
</gene>
<dbReference type="RefSeq" id="WP_053221876.1">
    <property type="nucleotide sequence ID" value="NZ_JSVA01000002.1"/>
</dbReference>
<organism evidence="2 3">
    <name type="scientific">Roseivirga seohaensis subsp. aquiponti</name>
    <dbReference type="NCBI Taxonomy" id="1566026"/>
    <lineage>
        <taxon>Bacteria</taxon>
        <taxon>Pseudomonadati</taxon>
        <taxon>Bacteroidota</taxon>
        <taxon>Cytophagia</taxon>
        <taxon>Cytophagales</taxon>
        <taxon>Roseivirgaceae</taxon>
        <taxon>Roseivirga</taxon>
    </lineage>
</organism>
<sequence length="387" mass="44743">MKAKKRRSTHCSNCESALEESYNFCPTCGQSNTDNNITFSILIREFLDNYLGVDSKMANSIMPFLFSPGKLTNRFQDGKIKHFIHPVRLYLVLSVFYFFVISYLLSFDLRELGDDSFSIPARTDIEELRNDPDFAILTDSLKIKALNDSLVKQFSGIGNFNMLYDSLVSKYDSAIINNTQVTLNAVDLIASNENEHFLDKTNRWARDRHMSDDAFMDSLMGGKGRYKVFNITDTTSGEDARHLKSQVRKVFKNEEGFKGFILGNLPIMMFLLIPLFALVLKVVYARRNHLYIKHIVHALHVHSFAYFIYGISLLVMFKLLVGHSGWQVIVGILTFIGVSTYVYISFLNVYKQGWFKTLVKFNIVGFIYIILLQIFFSFEIFMSFWYY</sequence>
<accession>A0A0L8AQI9</accession>
<feature type="transmembrane region" description="Helical" evidence="1">
    <location>
        <begin position="326"/>
        <end position="349"/>
    </location>
</feature>
<evidence type="ECO:0008006" key="4">
    <source>
        <dbReference type="Google" id="ProtNLM"/>
    </source>
</evidence>
<dbReference type="PATRIC" id="fig|1566026.4.peg.1684"/>
<dbReference type="EMBL" id="JSVA01000002">
    <property type="protein sequence ID" value="KOF04457.1"/>
    <property type="molecule type" value="Genomic_DNA"/>
</dbReference>
<comment type="caution">
    <text evidence="2">The sequence shown here is derived from an EMBL/GenBank/DDBJ whole genome shotgun (WGS) entry which is preliminary data.</text>
</comment>
<evidence type="ECO:0000256" key="1">
    <source>
        <dbReference type="SAM" id="Phobius"/>
    </source>
</evidence>
<dbReference type="Pfam" id="PF12412">
    <property type="entry name" value="DUF3667"/>
    <property type="match status" value="1"/>
</dbReference>
<dbReference type="InterPro" id="IPR022134">
    <property type="entry name" value="DUF3667"/>
</dbReference>
<feature type="transmembrane region" description="Helical" evidence="1">
    <location>
        <begin position="361"/>
        <end position="386"/>
    </location>
</feature>
<feature type="transmembrane region" description="Helical" evidence="1">
    <location>
        <begin position="89"/>
        <end position="107"/>
    </location>
</feature>
<keyword evidence="1" id="KW-0472">Membrane</keyword>
<dbReference type="Proteomes" id="UP000036908">
    <property type="component" value="Unassembled WGS sequence"/>
</dbReference>
<keyword evidence="1" id="KW-0812">Transmembrane</keyword>
<dbReference type="AlphaFoldDB" id="A0A0L8AQI9"/>
<proteinExistence type="predicted"/>
<dbReference type="OrthoDB" id="7446256at2"/>
<evidence type="ECO:0000313" key="2">
    <source>
        <dbReference type="EMBL" id="KOF04457.1"/>
    </source>
</evidence>
<protein>
    <recommendedName>
        <fullName evidence="4">DUF3667 domain-containing protein</fullName>
    </recommendedName>
</protein>
<feature type="transmembrane region" description="Helical" evidence="1">
    <location>
        <begin position="260"/>
        <end position="284"/>
    </location>
</feature>
<name>A0A0L8AQI9_9BACT</name>
<reference evidence="3" key="1">
    <citation type="submission" date="2014-11" db="EMBL/GenBank/DDBJ databases">
        <title>Genome sequencing of Roseivirga sp. D-25.</title>
        <authorList>
            <person name="Selvaratnam C."/>
            <person name="Thevarajoo S."/>
            <person name="Goh K.M."/>
            <person name="Eee R."/>
            <person name="Chan K.-G."/>
            <person name="Chong C.S."/>
        </authorList>
    </citation>
    <scope>NUCLEOTIDE SEQUENCE [LARGE SCALE GENOMIC DNA]</scope>
    <source>
        <strain evidence="3">D-25</strain>
    </source>
</reference>
<keyword evidence="3" id="KW-1185">Reference proteome</keyword>
<evidence type="ECO:0000313" key="3">
    <source>
        <dbReference type="Proteomes" id="UP000036908"/>
    </source>
</evidence>
<feature type="transmembrane region" description="Helical" evidence="1">
    <location>
        <begin position="296"/>
        <end position="320"/>
    </location>
</feature>
<keyword evidence="1" id="KW-1133">Transmembrane helix</keyword>